<organism evidence="3 4">
    <name type="scientific">Verticillium nonalfalfae</name>
    <dbReference type="NCBI Taxonomy" id="1051616"/>
    <lineage>
        <taxon>Eukaryota</taxon>
        <taxon>Fungi</taxon>
        <taxon>Dikarya</taxon>
        <taxon>Ascomycota</taxon>
        <taxon>Pezizomycotina</taxon>
        <taxon>Sordariomycetes</taxon>
        <taxon>Hypocreomycetidae</taxon>
        <taxon>Glomerellales</taxon>
        <taxon>Plectosphaerellaceae</taxon>
        <taxon>Verticillium</taxon>
    </lineage>
</organism>
<reference evidence="3 4" key="1">
    <citation type="submission" date="2018-10" db="EMBL/GenBank/DDBJ databases">
        <title>Genome sequence of Verticillium nonalfalfae VnAa140.</title>
        <authorList>
            <person name="Stajich J.E."/>
            <person name="Kasson M.T."/>
        </authorList>
    </citation>
    <scope>NUCLEOTIDE SEQUENCE [LARGE SCALE GENOMIC DNA]</scope>
    <source>
        <strain evidence="3 4">VnAa140</strain>
    </source>
</reference>
<dbReference type="Proteomes" id="UP000267145">
    <property type="component" value="Unassembled WGS sequence"/>
</dbReference>
<dbReference type="STRING" id="1051616.A0A3M9YLY4"/>
<dbReference type="AlphaFoldDB" id="A0A3M9YLY4"/>
<dbReference type="GeneID" id="39607163"/>
<dbReference type="PANTHER" id="PTHR31001">
    <property type="entry name" value="UNCHARACTERIZED TRANSCRIPTIONAL REGULATORY PROTEIN"/>
    <property type="match status" value="1"/>
</dbReference>
<dbReference type="CDD" id="cd12148">
    <property type="entry name" value="fungal_TF_MHR"/>
    <property type="match status" value="1"/>
</dbReference>
<evidence type="ECO:0000256" key="1">
    <source>
        <dbReference type="ARBA" id="ARBA00004123"/>
    </source>
</evidence>
<proteinExistence type="predicted"/>
<dbReference type="GO" id="GO:0005634">
    <property type="term" value="C:nucleus"/>
    <property type="evidence" value="ECO:0007669"/>
    <property type="project" value="UniProtKB-SubCell"/>
</dbReference>
<sequence length="484" mass="54299">MTDTCRLIAAEAIDAITLHWTPNHIHVWNSAWYLFQACMVPLLSIAMETAWRPGLFPEKMDRWSASLTKALDIFNDMKPWMRGSDRAAHMVATLFQAVTVTVENQVHPSTSPEGAWELPGWCDEQLADIDWNMFLMPDSVSHQLIYGQNVRGGKSGATRLSLADDAHEDELQFLASLKQGLTDASDLEVMGQQVQRRIDKLESGLPMASAGLIIATTQYDAVPLPGEAIASGIFDDSLIELQFRKLTDILYEEDFLQHPSMFSVQAITLITRLGHNLGLSQVTGNLLGAAHGIARCLGLHRVQPLPVPTLIQSDPDIAIGQARSDWLEQTEIEVGKRTWWQLVIQDYFSIPFTETYAIHPSQFTTPIPRNSGERLRKRACDVLAAKCATLIEVLLSVEEELVIKVMRMRDGTIEEKQREAIDELIASQDILAKFLDLDPVSGMRPMLWESPAASETWDPAVLYDVEQFEDFDVWYNEVFSGVAY</sequence>
<name>A0A3M9YLY4_9PEZI</name>
<evidence type="ECO:0000256" key="2">
    <source>
        <dbReference type="ARBA" id="ARBA00023242"/>
    </source>
</evidence>
<evidence type="ECO:0000313" key="4">
    <source>
        <dbReference type="Proteomes" id="UP000267145"/>
    </source>
</evidence>
<accession>A0A3M9YLY4</accession>
<evidence type="ECO:0008006" key="5">
    <source>
        <dbReference type="Google" id="ProtNLM"/>
    </source>
</evidence>
<gene>
    <name evidence="3" type="ORF">D7B24_003474</name>
</gene>
<dbReference type="RefSeq" id="XP_028499219.1">
    <property type="nucleotide sequence ID" value="XM_028637663.1"/>
</dbReference>
<keyword evidence="2" id="KW-0539">Nucleus</keyword>
<dbReference type="PANTHER" id="PTHR31001:SF90">
    <property type="entry name" value="CENTROMERE DNA-BINDING PROTEIN COMPLEX CBF3 SUBUNIT B"/>
    <property type="match status" value="1"/>
</dbReference>
<evidence type="ECO:0000313" key="3">
    <source>
        <dbReference type="EMBL" id="RNJ61061.1"/>
    </source>
</evidence>
<protein>
    <recommendedName>
        <fullName evidence="5">Transcription factor domain-containing protein</fullName>
    </recommendedName>
</protein>
<comment type="caution">
    <text evidence="3">The sequence shown here is derived from an EMBL/GenBank/DDBJ whole genome shotgun (WGS) entry which is preliminary data.</text>
</comment>
<keyword evidence="4" id="KW-1185">Reference proteome</keyword>
<comment type="subcellular location">
    <subcellularLocation>
        <location evidence="1">Nucleus</location>
    </subcellularLocation>
</comment>
<dbReference type="InterPro" id="IPR050613">
    <property type="entry name" value="Sec_Metabolite_Reg"/>
</dbReference>
<dbReference type="EMBL" id="RBVV01000002">
    <property type="protein sequence ID" value="RNJ61061.1"/>
    <property type="molecule type" value="Genomic_DNA"/>
</dbReference>